<dbReference type="PROSITE" id="PS00211">
    <property type="entry name" value="ABC_TRANSPORTER_1"/>
    <property type="match status" value="1"/>
</dbReference>
<proteinExistence type="inferred from homology"/>
<gene>
    <name evidence="6" type="ORF">R7226_24045</name>
</gene>
<dbReference type="InterPro" id="IPR027417">
    <property type="entry name" value="P-loop_NTPase"/>
</dbReference>
<accession>A0ABU4HXN0</accession>
<dbReference type="InterPro" id="IPR003439">
    <property type="entry name" value="ABC_transporter-like_ATP-bd"/>
</dbReference>
<keyword evidence="4 6" id="KW-0067">ATP-binding</keyword>
<dbReference type="RefSeq" id="WP_318599905.1">
    <property type="nucleotide sequence ID" value="NZ_JAWSTH010000088.1"/>
</dbReference>
<dbReference type="Gene3D" id="3.40.50.300">
    <property type="entry name" value="P-loop containing nucleotide triphosphate hydrolases"/>
    <property type="match status" value="1"/>
</dbReference>
<dbReference type="Proteomes" id="UP001284601">
    <property type="component" value="Unassembled WGS sequence"/>
</dbReference>
<dbReference type="PANTHER" id="PTHR43335">
    <property type="entry name" value="ABC TRANSPORTER, ATP-BINDING PROTEIN"/>
    <property type="match status" value="1"/>
</dbReference>
<keyword evidence="2" id="KW-0813">Transport</keyword>
<dbReference type="InterPro" id="IPR017871">
    <property type="entry name" value="ABC_transporter-like_CS"/>
</dbReference>
<evidence type="ECO:0000256" key="3">
    <source>
        <dbReference type="ARBA" id="ARBA00022741"/>
    </source>
</evidence>
<sequence>MLAVEGLTKRYRGEAVVDDLSFSATAGRVTGFLGPNGAGKTQTIKMILGLVQPTAGRVLIDGRELLDHARPGAVASGVLDGGAFHPGRRVLDELSLQAFAAGVCPDRAPELLDRVGLAPAARARIGTLSLGMRQRLALARALLSDAPLLIADEPANGLDPAGMHWLRQLLRELAEEGKTVLVSSHLLAEMERFADDVVVIAHGRLVADGPIGELRAVRERLVRVRCANARVLGARLRARGLTIVADEGDELVVGGGDARTIGEIALLAQIAIHRLVEDEDGLEERYLALTAEAQPRDAAEAGRP</sequence>
<keyword evidence="3" id="KW-0547">Nucleotide-binding</keyword>
<comment type="caution">
    <text evidence="6">The sequence shown here is derived from an EMBL/GenBank/DDBJ whole genome shotgun (WGS) entry which is preliminary data.</text>
</comment>
<reference evidence="7" key="1">
    <citation type="submission" date="2023-07" db="EMBL/GenBank/DDBJ databases">
        <title>Conexibacter stalactiti sp. nov., isolated from stalactites in a lava cave and emended description of the genus Conexibacter.</title>
        <authorList>
            <person name="Lee S.D."/>
        </authorList>
    </citation>
    <scope>NUCLEOTIDE SEQUENCE [LARGE SCALE GENOMIC DNA]</scope>
    <source>
        <strain evidence="7">KCTC 39840</strain>
    </source>
</reference>
<evidence type="ECO:0000313" key="6">
    <source>
        <dbReference type="EMBL" id="MDW5597442.1"/>
    </source>
</evidence>
<evidence type="ECO:0000256" key="1">
    <source>
        <dbReference type="ARBA" id="ARBA00005417"/>
    </source>
</evidence>
<feature type="domain" description="ABC transporter" evidence="5">
    <location>
        <begin position="2"/>
        <end position="227"/>
    </location>
</feature>
<dbReference type="InterPro" id="IPR003593">
    <property type="entry name" value="AAA+_ATPase"/>
</dbReference>
<dbReference type="SMART" id="SM00382">
    <property type="entry name" value="AAA"/>
    <property type="match status" value="1"/>
</dbReference>
<dbReference type="PROSITE" id="PS50893">
    <property type="entry name" value="ABC_TRANSPORTER_2"/>
    <property type="match status" value="1"/>
</dbReference>
<evidence type="ECO:0000259" key="5">
    <source>
        <dbReference type="PROSITE" id="PS50893"/>
    </source>
</evidence>
<organism evidence="6 7">
    <name type="scientific">Conexibacter stalactiti</name>
    <dbReference type="NCBI Taxonomy" id="1940611"/>
    <lineage>
        <taxon>Bacteria</taxon>
        <taxon>Bacillati</taxon>
        <taxon>Actinomycetota</taxon>
        <taxon>Thermoleophilia</taxon>
        <taxon>Solirubrobacterales</taxon>
        <taxon>Conexibacteraceae</taxon>
        <taxon>Conexibacter</taxon>
    </lineage>
</organism>
<comment type="similarity">
    <text evidence="1">Belongs to the ABC transporter superfamily.</text>
</comment>
<dbReference type="GO" id="GO:0005524">
    <property type="term" value="F:ATP binding"/>
    <property type="evidence" value="ECO:0007669"/>
    <property type="project" value="UniProtKB-KW"/>
</dbReference>
<keyword evidence="7" id="KW-1185">Reference proteome</keyword>
<protein>
    <submittedName>
        <fullName evidence="6">ATP-binding cassette domain-containing protein</fullName>
    </submittedName>
</protein>
<dbReference type="PANTHER" id="PTHR43335:SF4">
    <property type="entry name" value="ABC TRANSPORTER, ATP-BINDING PROTEIN"/>
    <property type="match status" value="1"/>
</dbReference>
<evidence type="ECO:0000256" key="2">
    <source>
        <dbReference type="ARBA" id="ARBA00022448"/>
    </source>
</evidence>
<evidence type="ECO:0000256" key="4">
    <source>
        <dbReference type="ARBA" id="ARBA00022840"/>
    </source>
</evidence>
<name>A0ABU4HXN0_9ACTN</name>
<dbReference type="SUPFAM" id="SSF52540">
    <property type="entry name" value="P-loop containing nucleoside triphosphate hydrolases"/>
    <property type="match status" value="1"/>
</dbReference>
<evidence type="ECO:0000313" key="7">
    <source>
        <dbReference type="Proteomes" id="UP001284601"/>
    </source>
</evidence>
<dbReference type="EMBL" id="JAWSTH010000088">
    <property type="protein sequence ID" value="MDW5597442.1"/>
    <property type="molecule type" value="Genomic_DNA"/>
</dbReference>
<dbReference type="Pfam" id="PF00005">
    <property type="entry name" value="ABC_tran"/>
    <property type="match status" value="1"/>
</dbReference>